<gene>
    <name evidence="1" type="ORF">N7496_005218</name>
</gene>
<accession>A0A9W9SID3</accession>
<dbReference type="SUPFAM" id="SSF55729">
    <property type="entry name" value="Acyl-CoA N-acyltransferases (Nat)"/>
    <property type="match status" value="1"/>
</dbReference>
<proteinExistence type="predicted"/>
<comment type="caution">
    <text evidence="1">The sequence shown here is derived from an EMBL/GenBank/DDBJ whole genome shotgun (WGS) entry which is preliminary data.</text>
</comment>
<dbReference type="InterPro" id="IPR016181">
    <property type="entry name" value="Acyl_CoA_acyltransferase"/>
</dbReference>
<dbReference type="Proteomes" id="UP001147782">
    <property type="component" value="Unassembled WGS sequence"/>
</dbReference>
<dbReference type="EMBL" id="JAPZBS010000004">
    <property type="protein sequence ID" value="KAJ5377809.1"/>
    <property type="molecule type" value="Genomic_DNA"/>
</dbReference>
<dbReference type="RefSeq" id="XP_056556672.1">
    <property type="nucleotide sequence ID" value="XM_056698147.1"/>
</dbReference>
<protein>
    <submittedName>
        <fullName evidence="1">Gnat family protein</fullName>
    </submittedName>
</protein>
<dbReference type="CDD" id="cd04301">
    <property type="entry name" value="NAT_SF"/>
    <property type="match status" value="1"/>
</dbReference>
<dbReference type="Gene3D" id="3.40.630.30">
    <property type="match status" value="1"/>
</dbReference>
<dbReference type="InterPro" id="IPR052523">
    <property type="entry name" value="Trichothecene_AcTrans"/>
</dbReference>
<dbReference type="PANTHER" id="PTHR42791:SF2">
    <property type="entry name" value="N-ACETYLTRANSFERASE DOMAIN-CONTAINING PROTEIN"/>
    <property type="match status" value="1"/>
</dbReference>
<sequence>MGIKLGQRRKPQNLSTLICYGRALCIMHQLFFTTLAANTLRPGVPSDIDGVVDVVLAAMPLDPQWDWRFPYRHEYPEDNYKYTKMLFEYFLDPEWDDWTVMVIEATSNEDPDVSKIVAFSVWDISYIRVLKNPEYEPQNPMREVSKRGGATRRDANPERMKAFRESGDEVMETYFNPLYGPRQIHLQILGTHPDYQRHGHGSTLCRWGMDKAREDDVALTLIASPMGKLLYTHLEFRLAGSGVIEIPGDPETNSWDAMDWDPNMHGKLEL</sequence>
<name>A0A9W9SID3_9EURO</name>
<keyword evidence="2" id="KW-1185">Reference proteome</keyword>
<dbReference type="AlphaFoldDB" id="A0A9W9SID3"/>
<evidence type="ECO:0000313" key="2">
    <source>
        <dbReference type="Proteomes" id="UP001147782"/>
    </source>
</evidence>
<dbReference type="GeneID" id="81437326"/>
<reference evidence="1" key="2">
    <citation type="journal article" date="2023" name="IMA Fungus">
        <title>Comparative genomic study of the Penicillium genus elucidates a diverse pangenome and 15 lateral gene transfer events.</title>
        <authorList>
            <person name="Petersen C."/>
            <person name="Sorensen T."/>
            <person name="Nielsen M.R."/>
            <person name="Sondergaard T.E."/>
            <person name="Sorensen J.L."/>
            <person name="Fitzpatrick D.A."/>
            <person name="Frisvad J.C."/>
            <person name="Nielsen K.L."/>
        </authorList>
    </citation>
    <scope>NUCLEOTIDE SEQUENCE</scope>
    <source>
        <strain evidence="1">IBT 29864</strain>
    </source>
</reference>
<evidence type="ECO:0000313" key="1">
    <source>
        <dbReference type="EMBL" id="KAJ5377809.1"/>
    </source>
</evidence>
<dbReference type="PANTHER" id="PTHR42791">
    <property type="entry name" value="GNAT FAMILY ACETYLTRANSFERASE"/>
    <property type="match status" value="1"/>
</dbReference>
<organism evidence="1 2">
    <name type="scientific">Penicillium cataractarum</name>
    <dbReference type="NCBI Taxonomy" id="2100454"/>
    <lineage>
        <taxon>Eukaryota</taxon>
        <taxon>Fungi</taxon>
        <taxon>Dikarya</taxon>
        <taxon>Ascomycota</taxon>
        <taxon>Pezizomycotina</taxon>
        <taxon>Eurotiomycetes</taxon>
        <taxon>Eurotiomycetidae</taxon>
        <taxon>Eurotiales</taxon>
        <taxon>Aspergillaceae</taxon>
        <taxon>Penicillium</taxon>
    </lineage>
</organism>
<reference evidence="1" key="1">
    <citation type="submission" date="2022-11" db="EMBL/GenBank/DDBJ databases">
        <authorList>
            <person name="Petersen C."/>
        </authorList>
    </citation>
    <scope>NUCLEOTIDE SEQUENCE</scope>
    <source>
        <strain evidence="1">IBT 29864</strain>
    </source>
</reference>
<dbReference type="OrthoDB" id="2744543at2759"/>